<keyword evidence="3" id="KW-1185">Reference proteome</keyword>
<reference evidence="2" key="1">
    <citation type="submission" date="2020-06" db="EMBL/GenBank/DDBJ databases">
        <authorList>
            <person name="Li T."/>
            <person name="Hu X."/>
            <person name="Zhang T."/>
            <person name="Song X."/>
            <person name="Zhang H."/>
            <person name="Dai N."/>
            <person name="Sheng W."/>
            <person name="Hou X."/>
            <person name="Wei L."/>
        </authorList>
    </citation>
    <scope>NUCLEOTIDE SEQUENCE</scope>
    <source>
        <strain evidence="2">3651</strain>
        <tissue evidence="2">Leaf</tissue>
    </source>
</reference>
<name>A0AAE1Z3U3_9LAMI</name>
<reference evidence="2" key="2">
    <citation type="journal article" date="2024" name="Plant">
        <title>Genomic evolution and insights into agronomic trait innovations of Sesamum species.</title>
        <authorList>
            <person name="Miao H."/>
            <person name="Wang L."/>
            <person name="Qu L."/>
            <person name="Liu H."/>
            <person name="Sun Y."/>
            <person name="Le M."/>
            <person name="Wang Q."/>
            <person name="Wei S."/>
            <person name="Zheng Y."/>
            <person name="Lin W."/>
            <person name="Duan Y."/>
            <person name="Cao H."/>
            <person name="Xiong S."/>
            <person name="Wang X."/>
            <person name="Wei L."/>
            <person name="Li C."/>
            <person name="Ma Q."/>
            <person name="Ju M."/>
            <person name="Zhao R."/>
            <person name="Li G."/>
            <person name="Mu C."/>
            <person name="Tian Q."/>
            <person name="Mei H."/>
            <person name="Zhang T."/>
            <person name="Gao T."/>
            <person name="Zhang H."/>
        </authorList>
    </citation>
    <scope>NUCLEOTIDE SEQUENCE</scope>
    <source>
        <strain evidence="2">3651</strain>
    </source>
</reference>
<evidence type="ECO:0000313" key="3">
    <source>
        <dbReference type="Proteomes" id="UP001293254"/>
    </source>
</evidence>
<sequence length="121" mass="13467">MDANVTSTASHKKKTCSSAKKRKAKIIMQDNGLTNVVNTFSDSAIEQGDLSKKLFADYDEVEKSSSVYEALGKVPAIDLNEQILISNRLVENKKKKKMDLVFSLLDEARARIVGLMLNDKM</sequence>
<dbReference type="AlphaFoldDB" id="A0AAE1Z3U3"/>
<dbReference type="Proteomes" id="UP001293254">
    <property type="component" value="Unassembled WGS sequence"/>
</dbReference>
<dbReference type="EMBL" id="JACGWO010000001">
    <property type="protein sequence ID" value="KAK4441689.1"/>
    <property type="molecule type" value="Genomic_DNA"/>
</dbReference>
<feature type="region of interest" description="Disordered" evidence="1">
    <location>
        <begin position="1"/>
        <end position="20"/>
    </location>
</feature>
<evidence type="ECO:0000313" key="2">
    <source>
        <dbReference type="EMBL" id="KAK4441689.1"/>
    </source>
</evidence>
<evidence type="ECO:0000256" key="1">
    <source>
        <dbReference type="SAM" id="MobiDB-lite"/>
    </source>
</evidence>
<protein>
    <submittedName>
        <fullName evidence="2">Uncharacterized protein</fullName>
    </submittedName>
</protein>
<feature type="compositionally biased region" description="Basic residues" evidence="1">
    <location>
        <begin position="10"/>
        <end position="20"/>
    </location>
</feature>
<comment type="caution">
    <text evidence="2">The sequence shown here is derived from an EMBL/GenBank/DDBJ whole genome shotgun (WGS) entry which is preliminary data.</text>
</comment>
<accession>A0AAE1Z3U3</accession>
<proteinExistence type="predicted"/>
<organism evidence="2 3">
    <name type="scientific">Sesamum alatum</name>
    <dbReference type="NCBI Taxonomy" id="300844"/>
    <lineage>
        <taxon>Eukaryota</taxon>
        <taxon>Viridiplantae</taxon>
        <taxon>Streptophyta</taxon>
        <taxon>Embryophyta</taxon>
        <taxon>Tracheophyta</taxon>
        <taxon>Spermatophyta</taxon>
        <taxon>Magnoliopsida</taxon>
        <taxon>eudicotyledons</taxon>
        <taxon>Gunneridae</taxon>
        <taxon>Pentapetalae</taxon>
        <taxon>asterids</taxon>
        <taxon>lamiids</taxon>
        <taxon>Lamiales</taxon>
        <taxon>Pedaliaceae</taxon>
        <taxon>Sesamum</taxon>
    </lineage>
</organism>
<gene>
    <name evidence="2" type="ORF">Salat_0503800</name>
</gene>